<dbReference type="GO" id="GO:0043190">
    <property type="term" value="C:ATP-binding cassette (ABC) transporter complex"/>
    <property type="evidence" value="ECO:0007669"/>
    <property type="project" value="InterPro"/>
</dbReference>
<keyword evidence="1" id="KW-0813">Transport</keyword>
<evidence type="ECO:0000259" key="5">
    <source>
        <dbReference type="PROSITE" id="PS50893"/>
    </source>
</evidence>
<dbReference type="InterPro" id="IPR027417">
    <property type="entry name" value="P-loop_NTPase"/>
</dbReference>
<dbReference type="FunFam" id="3.40.50.300:FF:000425">
    <property type="entry name" value="Probable ABC transporter, ATP-binding subunit"/>
    <property type="match status" value="1"/>
</dbReference>
<dbReference type="PROSITE" id="PS50893">
    <property type="entry name" value="ABC_TRANSPORTER_2"/>
    <property type="match status" value="1"/>
</dbReference>
<dbReference type="SUPFAM" id="SSF50331">
    <property type="entry name" value="MOP-like"/>
    <property type="match status" value="1"/>
</dbReference>
<sequence length="344" mass="38123">MITSVRHLSMKFGDYRALDDVNLDIGEGEFVAVLGPSGCGKTTLLRLLAGFFIPSAGTISMNGSVVAENGYGSSPNQRNIGMVFQSYALWPHMTVFQQILFPLRHSRIKTWTKKDMEERAMEMLCLVGMGHLAGRYPSELSGGQRQRVALARSLADKPGLLLMDEPLSNLDAKLKIEMRKEISRIHRETHSSILYVTHDQSEAMGMADRIVIMKDGVVQQIGTPKEIFSNPANPFVAQFVGQTNLIPGKWQDDCFICGKGEVIRNRHVPHSFHKADCYPVKPEQVNLVEAGQSGLLATVESTEYQGFRSKILLALEDHTVIEALLDSRIPVKPGQTFGIKLETA</sequence>
<name>A0AAX1SPE5_9FIRM</name>
<dbReference type="PANTHER" id="PTHR42781">
    <property type="entry name" value="SPERMIDINE/PUTRESCINE IMPORT ATP-BINDING PROTEIN POTA"/>
    <property type="match status" value="1"/>
</dbReference>
<dbReference type="GO" id="GO:0015418">
    <property type="term" value="F:ABC-type quaternary ammonium compound transporting activity"/>
    <property type="evidence" value="ECO:0007669"/>
    <property type="project" value="UniProtKB-EC"/>
</dbReference>
<dbReference type="InterPro" id="IPR003593">
    <property type="entry name" value="AAA+_ATPase"/>
</dbReference>
<dbReference type="InterPro" id="IPR013611">
    <property type="entry name" value="Transp-assoc_OB_typ2"/>
</dbReference>
<dbReference type="GeneID" id="97204661"/>
<dbReference type="PANTHER" id="PTHR42781:SF4">
    <property type="entry name" value="SPERMIDINE_PUTRESCINE IMPORT ATP-BINDING PROTEIN POTA"/>
    <property type="match status" value="1"/>
</dbReference>
<reference evidence="7" key="2">
    <citation type="submission" date="2020-02" db="EMBL/GenBank/DDBJ databases">
        <authorList>
            <person name="Littmann E."/>
            <person name="Sorbara M."/>
        </authorList>
    </citation>
    <scope>NUCLEOTIDE SEQUENCE</scope>
    <source>
        <strain evidence="7">MSK.1.17</strain>
    </source>
</reference>
<evidence type="ECO:0000313" key="8">
    <source>
        <dbReference type="Proteomes" id="UP000669239"/>
    </source>
</evidence>
<evidence type="ECO:0000256" key="1">
    <source>
        <dbReference type="ARBA" id="ARBA00022448"/>
    </source>
</evidence>
<evidence type="ECO:0000256" key="4">
    <source>
        <dbReference type="ARBA" id="ARBA00066388"/>
    </source>
</evidence>
<accession>A0AAX1SPE5</accession>
<evidence type="ECO:0000256" key="2">
    <source>
        <dbReference type="ARBA" id="ARBA00022741"/>
    </source>
</evidence>
<dbReference type="Gene3D" id="3.40.50.300">
    <property type="entry name" value="P-loop containing nucleotide triphosphate hydrolases"/>
    <property type="match status" value="1"/>
</dbReference>
<evidence type="ECO:0000313" key="9">
    <source>
        <dbReference type="Proteomes" id="UP001299608"/>
    </source>
</evidence>
<dbReference type="EMBL" id="JAAITT010000002">
    <property type="protein sequence ID" value="NSJ47450.1"/>
    <property type="molecule type" value="Genomic_DNA"/>
</dbReference>
<dbReference type="SMART" id="SM00382">
    <property type="entry name" value="AAA"/>
    <property type="match status" value="1"/>
</dbReference>
<dbReference type="SUPFAM" id="SSF52540">
    <property type="entry name" value="P-loop containing nucleoside triphosphate hydrolases"/>
    <property type="match status" value="1"/>
</dbReference>
<dbReference type="InterPro" id="IPR003439">
    <property type="entry name" value="ABC_transporter-like_ATP-bd"/>
</dbReference>
<dbReference type="Pfam" id="PF08402">
    <property type="entry name" value="TOBE_2"/>
    <property type="match status" value="1"/>
</dbReference>
<feature type="domain" description="ABC transporter" evidence="5">
    <location>
        <begin position="3"/>
        <end position="240"/>
    </location>
</feature>
<keyword evidence="2" id="KW-0547">Nucleotide-binding</keyword>
<comment type="caution">
    <text evidence="6">The sequence shown here is derived from an EMBL/GenBank/DDBJ whole genome shotgun (WGS) entry which is preliminary data.</text>
</comment>
<organism evidence="6 9">
    <name type="scientific">Enterocloster aldenensis</name>
    <dbReference type="NCBI Taxonomy" id="358742"/>
    <lineage>
        <taxon>Bacteria</taxon>
        <taxon>Bacillati</taxon>
        <taxon>Bacillota</taxon>
        <taxon>Clostridia</taxon>
        <taxon>Lachnospirales</taxon>
        <taxon>Lachnospiraceae</taxon>
        <taxon>Enterocloster</taxon>
    </lineage>
</organism>
<dbReference type="InterPro" id="IPR017871">
    <property type="entry name" value="ABC_transporter-like_CS"/>
</dbReference>
<protein>
    <recommendedName>
        <fullName evidence="4">ABC-type quaternary amine transporter</fullName>
        <ecNumber evidence="4">7.6.2.9</ecNumber>
    </recommendedName>
</protein>
<dbReference type="RefSeq" id="WP_117556008.1">
    <property type="nucleotide sequence ID" value="NZ_BAABZL010000001.1"/>
</dbReference>
<keyword evidence="3 6" id="KW-0067">ATP-binding</keyword>
<dbReference type="Pfam" id="PF00005">
    <property type="entry name" value="ABC_tran"/>
    <property type="match status" value="1"/>
</dbReference>
<dbReference type="PROSITE" id="PS00211">
    <property type="entry name" value="ABC_TRANSPORTER_1"/>
    <property type="match status" value="1"/>
</dbReference>
<dbReference type="EMBL" id="JAKNGE010000025">
    <property type="protein sequence ID" value="MCG4747493.1"/>
    <property type="molecule type" value="Genomic_DNA"/>
</dbReference>
<evidence type="ECO:0000256" key="3">
    <source>
        <dbReference type="ARBA" id="ARBA00022840"/>
    </source>
</evidence>
<proteinExistence type="predicted"/>
<dbReference type="GO" id="GO:0016887">
    <property type="term" value="F:ATP hydrolysis activity"/>
    <property type="evidence" value="ECO:0007669"/>
    <property type="project" value="InterPro"/>
</dbReference>
<dbReference type="Proteomes" id="UP001299608">
    <property type="component" value="Unassembled WGS sequence"/>
</dbReference>
<reference evidence="6" key="3">
    <citation type="submission" date="2022-01" db="EMBL/GenBank/DDBJ databases">
        <title>Collection of gut derived symbiotic bacterial strains cultured from healthy donors.</title>
        <authorList>
            <person name="Lin H."/>
            <person name="Kohout C."/>
            <person name="Waligurski E."/>
            <person name="Pamer E.G."/>
        </authorList>
    </citation>
    <scope>NUCLEOTIDE SEQUENCE</scope>
    <source>
        <strain evidence="6">DFI.6.55</strain>
    </source>
</reference>
<evidence type="ECO:0000313" key="6">
    <source>
        <dbReference type="EMBL" id="MCG4747493.1"/>
    </source>
</evidence>
<keyword evidence="8" id="KW-1185">Reference proteome</keyword>
<dbReference type="InterPro" id="IPR050093">
    <property type="entry name" value="ABC_SmlMolc_Importer"/>
</dbReference>
<dbReference type="Proteomes" id="UP000669239">
    <property type="component" value="Unassembled WGS sequence"/>
</dbReference>
<dbReference type="EC" id="7.6.2.9" evidence="4"/>
<gene>
    <name evidence="7" type="ORF">G5B36_01855</name>
    <name evidence="6" type="ORF">L0N08_18865</name>
</gene>
<dbReference type="AlphaFoldDB" id="A0AAX1SPE5"/>
<dbReference type="GO" id="GO:0005524">
    <property type="term" value="F:ATP binding"/>
    <property type="evidence" value="ECO:0007669"/>
    <property type="project" value="UniProtKB-KW"/>
</dbReference>
<reference evidence="7 8" key="1">
    <citation type="journal article" date="2020" name="Cell Host Microbe">
        <title>Functional and Genomic Variation between Human-Derived Isolates of Lachnospiraceae Reveals Inter- and Intra-Species Diversity.</title>
        <authorList>
            <person name="Sorbara M.T."/>
            <person name="Littmann E.R."/>
            <person name="Fontana E."/>
            <person name="Moody T.U."/>
            <person name="Kohout C.E."/>
            <person name="Gjonbalaj M."/>
            <person name="Eaton V."/>
            <person name="Seok R."/>
            <person name="Leiner I.M."/>
            <person name="Pamer E.G."/>
        </authorList>
    </citation>
    <scope>NUCLEOTIDE SEQUENCE [LARGE SCALE GENOMIC DNA]</scope>
    <source>
        <strain evidence="7 8">MSK.1.17</strain>
    </source>
</reference>
<evidence type="ECO:0000313" key="7">
    <source>
        <dbReference type="EMBL" id="NSJ47450.1"/>
    </source>
</evidence>
<dbReference type="InterPro" id="IPR008995">
    <property type="entry name" value="Mo/tungstate-bd_C_term_dom"/>
</dbReference>